<keyword evidence="1" id="KW-0067">ATP-binding</keyword>
<organism evidence="1 2">
    <name type="scientific">Taklimakanibacter albus</name>
    <dbReference type="NCBI Taxonomy" id="2800327"/>
    <lineage>
        <taxon>Bacteria</taxon>
        <taxon>Pseudomonadati</taxon>
        <taxon>Pseudomonadota</taxon>
        <taxon>Alphaproteobacteria</taxon>
        <taxon>Hyphomicrobiales</taxon>
        <taxon>Aestuariivirgaceae</taxon>
        <taxon>Taklimakanibacter</taxon>
    </lineage>
</organism>
<dbReference type="Proteomes" id="UP000616151">
    <property type="component" value="Unassembled WGS sequence"/>
</dbReference>
<accession>A0ACC5RC16</accession>
<evidence type="ECO:0000313" key="2">
    <source>
        <dbReference type="Proteomes" id="UP000616151"/>
    </source>
</evidence>
<comment type="caution">
    <text evidence="1">The sequence shown here is derived from an EMBL/GenBank/DDBJ whole genome shotgun (WGS) entry which is preliminary data.</text>
</comment>
<evidence type="ECO:0000313" key="1">
    <source>
        <dbReference type="EMBL" id="MBK1870215.1"/>
    </source>
</evidence>
<keyword evidence="2" id="KW-1185">Reference proteome</keyword>
<dbReference type="EMBL" id="JAENHL010000008">
    <property type="protein sequence ID" value="MBK1870215.1"/>
    <property type="molecule type" value="Genomic_DNA"/>
</dbReference>
<gene>
    <name evidence="1" type="ORF">JHL16_27885</name>
</gene>
<keyword evidence="1" id="KW-0547">Nucleotide-binding</keyword>
<proteinExistence type="predicted"/>
<name>A0ACC5RC16_9HYPH</name>
<reference evidence="1" key="1">
    <citation type="submission" date="2021-01" db="EMBL/GenBank/DDBJ databases">
        <authorList>
            <person name="Sun Q."/>
        </authorList>
    </citation>
    <scope>NUCLEOTIDE SEQUENCE</scope>
    <source>
        <strain evidence="1">YIM B02566</strain>
    </source>
</reference>
<protein>
    <submittedName>
        <fullName evidence="1">ABC transporter ATP-binding protein</fullName>
    </submittedName>
</protein>
<sequence>MRASSISISERGTLLSVRDIDVFYDDLHILHGVSLEVGEGELVGVVGANGHGKSTLLKAVCGLVPVASGDILYAGESIRRRSVSELVERGLVYVAEDRRLFPDMTVRENLLLGAFLARGRGHEQTSLRRVFDLYPRLAERQEQLARTLSGGEAQMLALGRGLMSAPALLAIDEPSLGLAPKLVDTMLETIAELKNTGTTILLVEQSLGLIDGIVDRVYRLEEGIISGGAARAAMAMADHR</sequence>